<dbReference type="Proteomes" id="UP000015241">
    <property type="component" value="Unassembled WGS sequence"/>
</dbReference>
<dbReference type="AlphaFoldDB" id="S8DRA4"/>
<reference evidence="2 3" key="1">
    <citation type="journal article" date="2012" name="Science">
        <title>The Paleozoic origin of enzymatic lignin decomposition reconstructed from 31 fungal genomes.</title>
        <authorList>
            <person name="Floudas D."/>
            <person name="Binder M."/>
            <person name="Riley R."/>
            <person name="Barry K."/>
            <person name="Blanchette R.A."/>
            <person name="Henrissat B."/>
            <person name="Martinez A.T."/>
            <person name="Otillar R."/>
            <person name="Spatafora J.W."/>
            <person name="Yadav J.S."/>
            <person name="Aerts A."/>
            <person name="Benoit I."/>
            <person name="Boyd A."/>
            <person name="Carlson A."/>
            <person name="Copeland A."/>
            <person name="Coutinho P.M."/>
            <person name="de Vries R.P."/>
            <person name="Ferreira P."/>
            <person name="Findley K."/>
            <person name="Foster B."/>
            <person name="Gaskell J."/>
            <person name="Glotzer D."/>
            <person name="Gorecki P."/>
            <person name="Heitman J."/>
            <person name="Hesse C."/>
            <person name="Hori C."/>
            <person name="Igarashi K."/>
            <person name="Jurgens J.A."/>
            <person name="Kallen N."/>
            <person name="Kersten P."/>
            <person name="Kohler A."/>
            <person name="Kuees U."/>
            <person name="Kumar T.K.A."/>
            <person name="Kuo A."/>
            <person name="LaButti K."/>
            <person name="Larrondo L.F."/>
            <person name="Lindquist E."/>
            <person name="Ling A."/>
            <person name="Lombard V."/>
            <person name="Lucas S."/>
            <person name="Lundell T."/>
            <person name="Martin R."/>
            <person name="McLaughlin D.J."/>
            <person name="Morgenstern I."/>
            <person name="Morin E."/>
            <person name="Murat C."/>
            <person name="Nagy L.G."/>
            <person name="Nolan M."/>
            <person name="Ohm R.A."/>
            <person name="Patyshakuliyeva A."/>
            <person name="Rokas A."/>
            <person name="Ruiz-Duenas F.J."/>
            <person name="Sabat G."/>
            <person name="Salamov A."/>
            <person name="Samejima M."/>
            <person name="Schmutz J."/>
            <person name="Slot J.C."/>
            <person name="St John F."/>
            <person name="Stenlid J."/>
            <person name="Sun H."/>
            <person name="Sun S."/>
            <person name="Syed K."/>
            <person name="Tsang A."/>
            <person name="Wiebenga A."/>
            <person name="Young D."/>
            <person name="Pisabarro A."/>
            <person name="Eastwood D.C."/>
            <person name="Martin F."/>
            <person name="Cullen D."/>
            <person name="Grigoriev I.V."/>
            <person name="Hibbett D.S."/>
        </authorList>
    </citation>
    <scope>NUCLEOTIDE SEQUENCE</scope>
    <source>
        <strain evidence="3">FP-58527</strain>
    </source>
</reference>
<dbReference type="HOGENOM" id="CLU_461243_0_0_1"/>
<feature type="region of interest" description="Disordered" evidence="1">
    <location>
        <begin position="71"/>
        <end position="145"/>
    </location>
</feature>
<keyword evidence="3" id="KW-1185">Reference proteome</keyword>
<feature type="compositionally biased region" description="Low complexity" evidence="1">
    <location>
        <begin position="73"/>
        <end position="92"/>
    </location>
</feature>
<proteinExistence type="predicted"/>
<organism evidence="2 3">
    <name type="scientific">Fomitopsis schrenkii</name>
    <name type="common">Brown rot fungus</name>
    <dbReference type="NCBI Taxonomy" id="2126942"/>
    <lineage>
        <taxon>Eukaryota</taxon>
        <taxon>Fungi</taxon>
        <taxon>Dikarya</taxon>
        <taxon>Basidiomycota</taxon>
        <taxon>Agaricomycotina</taxon>
        <taxon>Agaricomycetes</taxon>
        <taxon>Polyporales</taxon>
        <taxon>Fomitopsis</taxon>
    </lineage>
</organism>
<name>S8DRA4_FOMSC</name>
<feature type="region of interest" description="Disordered" evidence="1">
    <location>
        <begin position="356"/>
        <end position="444"/>
    </location>
</feature>
<feature type="non-terminal residue" evidence="2">
    <location>
        <position position="592"/>
    </location>
</feature>
<accession>S8DRA4</accession>
<sequence length="592" mass="64986">MALCSGCGKVFRYLDGDQCSKCRKREEADGDQALLQAIAKRSQCTGCGVLFLFLDDAICDVCKEKDHARDGRTAGAAGTSHASAASSSNAAAVPGRSRKSHSSVPPASSSPRRSAPCRTHLQAPRVLSGTGRKNEPLVLDDSDCEADAPDARVKLDSDDEGAMSLDDSIRQHRAAVSAYRGKNKSSSVPAASSSTIHSTAKFSKFRSDAQRAAAVKTATVTSSRHSLTFNCEVMLSDKRGKTVDTRLPAILLTMELNAPLEGVLHKVLEELNCKDGQWRKAYGSDAVVMERDICFAFKQKISTKYPEFKLRSYKSVRQFWDHHTQQRGVYFTDVQIRNFTPAIIALIDIERTQPVASDDGDRAKVSRKRKRQRSSSASPPPVKKERLDEEYVQVKAEASDEPRELPVQLPPKQRSRRRTPVVKSAPTSTKPTLPATPSATTSTTKPLSAYGNIIISRSIEFVCESPVLEDGQWCLRRVPGVFEGRVGQPLNPSKPHRLFVDADASAILGGSSYDLYNTDNHQGHHKILLVAQLRELLSSLILGLGTGKEPALTWFLDVEVPQHYMLTEQEPDIESAKTVWICCPHVPPEPLD</sequence>
<evidence type="ECO:0000256" key="1">
    <source>
        <dbReference type="SAM" id="MobiDB-lite"/>
    </source>
</evidence>
<dbReference type="EMBL" id="KE504212">
    <property type="protein sequence ID" value="EPS95207.1"/>
    <property type="molecule type" value="Genomic_DNA"/>
</dbReference>
<gene>
    <name evidence="2" type="ORF">FOMPIDRAFT_1025882</name>
</gene>
<protein>
    <submittedName>
        <fullName evidence="2">Uncharacterized protein</fullName>
    </submittedName>
</protein>
<feature type="compositionally biased region" description="Low complexity" evidence="1">
    <location>
        <begin position="102"/>
        <end position="118"/>
    </location>
</feature>
<dbReference type="InParanoid" id="S8DRA4"/>
<evidence type="ECO:0000313" key="2">
    <source>
        <dbReference type="EMBL" id="EPS95207.1"/>
    </source>
</evidence>
<evidence type="ECO:0000313" key="3">
    <source>
        <dbReference type="Proteomes" id="UP000015241"/>
    </source>
</evidence>
<feature type="compositionally biased region" description="Low complexity" evidence="1">
    <location>
        <begin position="423"/>
        <end position="444"/>
    </location>
</feature>
<dbReference type="OrthoDB" id="2643387at2759"/>